<feature type="region of interest" description="Disordered" evidence="1">
    <location>
        <begin position="1"/>
        <end position="89"/>
    </location>
</feature>
<feature type="region of interest" description="Disordered" evidence="1">
    <location>
        <begin position="135"/>
        <end position="165"/>
    </location>
</feature>
<dbReference type="Proteomes" id="UP001345219">
    <property type="component" value="Chromosome 19"/>
</dbReference>
<evidence type="ECO:0000313" key="3">
    <source>
        <dbReference type="Proteomes" id="UP001345219"/>
    </source>
</evidence>
<evidence type="ECO:0000313" key="2">
    <source>
        <dbReference type="EMBL" id="KAK4740987.1"/>
    </source>
</evidence>
<feature type="region of interest" description="Disordered" evidence="1">
    <location>
        <begin position="313"/>
        <end position="348"/>
    </location>
</feature>
<accession>A0AAN7GL23</accession>
<keyword evidence="3" id="KW-1185">Reference proteome</keyword>
<feature type="compositionally biased region" description="Basic and acidic residues" evidence="1">
    <location>
        <begin position="494"/>
        <end position="508"/>
    </location>
</feature>
<protein>
    <submittedName>
        <fullName evidence="2">Uncharacterized protein</fullName>
    </submittedName>
</protein>
<feature type="region of interest" description="Disordered" evidence="1">
    <location>
        <begin position="457"/>
        <end position="508"/>
    </location>
</feature>
<dbReference type="AlphaFoldDB" id="A0AAN7GL23"/>
<organism evidence="2 3">
    <name type="scientific">Trapa incisa</name>
    <dbReference type="NCBI Taxonomy" id="236973"/>
    <lineage>
        <taxon>Eukaryota</taxon>
        <taxon>Viridiplantae</taxon>
        <taxon>Streptophyta</taxon>
        <taxon>Embryophyta</taxon>
        <taxon>Tracheophyta</taxon>
        <taxon>Spermatophyta</taxon>
        <taxon>Magnoliopsida</taxon>
        <taxon>eudicotyledons</taxon>
        <taxon>Gunneridae</taxon>
        <taxon>Pentapetalae</taxon>
        <taxon>rosids</taxon>
        <taxon>malvids</taxon>
        <taxon>Myrtales</taxon>
        <taxon>Lythraceae</taxon>
        <taxon>Trapa</taxon>
    </lineage>
</organism>
<feature type="region of interest" description="Disordered" evidence="1">
    <location>
        <begin position="414"/>
        <end position="439"/>
    </location>
</feature>
<comment type="caution">
    <text evidence="2">The sequence shown here is derived from an EMBL/GenBank/DDBJ whole genome shotgun (WGS) entry which is preliminary data.</text>
</comment>
<sequence>MDRSEPALIPEWLKSSGSATNGGYGNHQSASCLHSDDHSVWKHSRNKSSIINRGHAGRRSFDSGGTTSSYFKHSPSGKDSSLSRSYSSFNRNHRDREWDDAHDFRDKERSFPSDHKRCDYTEHIGGVLPSKYSKETLRRSQSMVSRKLEGPLPKKVVSDSADASNSKNHIKSSSLLISNGSIPSSTQSFVREFPSLMADKKQSYSELRGVPSPVLPSSVQNFPSAVSSVIGADGWTSSLVEVPGVIASNSASNSTSPQAASGSSVLPQCAGGLNMAEAVVQGPSRARTPPQVSVDTQRLEELAIKQSRQLIPVISSTPKPTLHGPSDKSKPRTGQPHVMPSHVNQSLRSGSIKFDSGKISNNLGKLQVLKPVRELNGVSSILVNYLSPKNGVKVVNTPISPNLTAAAAVPLRTPATSVGPERKSPPASANLEKRPSVQAKSRSDFFNLIKKKASSSASGVSAGNEGGTSTLDKSPDSVVEDSADAGSCFESETLDSKPGDLQPRENGDKAMANGDGIEWHYYYGNREDQSDIYVPFPNEEEAAFLRSLGWEENGEDEGLTEDEIRNFFEYTKMKPRSGLMGMQQLKVNNNNGSCVGSSTGTNMSNS</sequence>
<dbReference type="PANTHER" id="PTHR34112:SF13">
    <property type="entry name" value="OS04G0448200 PROTEIN"/>
    <property type="match status" value="1"/>
</dbReference>
<name>A0AAN7GL23_9MYRT</name>
<feature type="compositionally biased region" description="Low complexity" evidence="1">
    <location>
        <begin position="77"/>
        <end position="88"/>
    </location>
</feature>
<dbReference type="PANTHER" id="PTHR34112">
    <property type="entry name" value="C-JUN-AMINO-TERMINAL KINASE-INTERACTING PROTEIN"/>
    <property type="match status" value="1"/>
</dbReference>
<evidence type="ECO:0000256" key="1">
    <source>
        <dbReference type="SAM" id="MobiDB-lite"/>
    </source>
</evidence>
<proteinExistence type="predicted"/>
<gene>
    <name evidence="2" type="ORF">SAY87_024575</name>
</gene>
<reference evidence="2 3" key="1">
    <citation type="journal article" date="2023" name="Hortic Res">
        <title>Pangenome of water caltrop reveals structural variations and asymmetric subgenome divergence after allopolyploidization.</title>
        <authorList>
            <person name="Zhang X."/>
            <person name="Chen Y."/>
            <person name="Wang L."/>
            <person name="Yuan Y."/>
            <person name="Fang M."/>
            <person name="Shi L."/>
            <person name="Lu R."/>
            <person name="Comes H.P."/>
            <person name="Ma Y."/>
            <person name="Chen Y."/>
            <person name="Huang G."/>
            <person name="Zhou Y."/>
            <person name="Zheng Z."/>
            <person name="Qiu Y."/>
        </authorList>
    </citation>
    <scope>NUCLEOTIDE SEQUENCE [LARGE SCALE GENOMIC DNA]</scope>
    <source>
        <tissue evidence="2">Roots</tissue>
    </source>
</reference>
<dbReference type="EMBL" id="JAXIOK010000024">
    <property type="protein sequence ID" value="KAK4740987.1"/>
    <property type="molecule type" value="Genomic_DNA"/>
</dbReference>